<keyword evidence="3" id="KW-1185">Reference proteome</keyword>
<evidence type="ECO:0000259" key="1">
    <source>
        <dbReference type="Pfam" id="PF00535"/>
    </source>
</evidence>
<organism evidence="2 3">
    <name type="scientific">Modicisalibacter zincidurans</name>
    <dbReference type="NCBI Taxonomy" id="1178777"/>
    <lineage>
        <taxon>Bacteria</taxon>
        <taxon>Pseudomonadati</taxon>
        <taxon>Pseudomonadota</taxon>
        <taxon>Gammaproteobacteria</taxon>
        <taxon>Oceanospirillales</taxon>
        <taxon>Halomonadaceae</taxon>
        <taxon>Modicisalibacter</taxon>
    </lineage>
</organism>
<dbReference type="Gene3D" id="3.90.550.10">
    <property type="entry name" value="Spore Coat Polysaccharide Biosynthesis Protein SpsA, Chain A"/>
    <property type="match status" value="1"/>
</dbReference>
<dbReference type="InterPro" id="IPR001173">
    <property type="entry name" value="Glyco_trans_2-like"/>
</dbReference>
<gene>
    <name evidence="2" type="ORF">GCM10023342_29070</name>
</gene>
<name>A0ABP9RJY8_9GAMM</name>
<comment type="caution">
    <text evidence="2">The sequence shown here is derived from an EMBL/GenBank/DDBJ whole genome shotgun (WGS) entry which is preliminary data.</text>
</comment>
<dbReference type="PANTHER" id="PTHR43685:SF11">
    <property type="entry name" value="GLYCOSYLTRANSFERASE TAGX-RELATED"/>
    <property type="match status" value="1"/>
</dbReference>
<feature type="domain" description="Glycosyltransferase 2-like" evidence="1">
    <location>
        <begin position="10"/>
        <end position="128"/>
    </location>
</feature>
<dbReference type="InterPro" id="IPR050834">
    <property type="entry name" value="Glycosyltransf_2"/>
</dbReference>
<evidence type="ECO:0000313" key="2">
    <source>
        <dbReference type="EMBL" id="GAA5178477.1"/>
    </source>
</evidence>
<dbReference type="InterPro" id="IPR029044">
    <property type="entry name" value="Nucleotide-diphossugar_trans"/>
</dbReference>
<dbReference type="Pfam" id="PF00535">
    <property type="entry name" value="Glycos_transf_2"/>
    <property type="match status" value="1"/>
</dbReference>
<dbReference type="PANTHER" id="PTHR43685">
    <property type="entry name" value="GLYCOSYLTRANSFERASE"/>
    <property type="match status" value="1"/>
</dbReference>
<dbReference type="Proteomes" id="UP001500074">
    <property type="component" value="Unassembled WGS sequence"/>
</dbReference>
<dbReference type="SUPFAM" id="SSF53448">
    <property type="entry name" value="Nucleotide-diphospho-sugar transferases"/>
    <property type="match status" value="1"/>
</dbReference>
<protein>
    <recommendedName>
        <fullName evidence="1">Glycosyltransferase 2-like domain-containing protein</fullName>
    </recommendedName>
</protein>
<dbReference type="EMBL" id="BAABKI010000028">
    <property type="protein sequence ID" value="GAA5178477.1"/>
    <property type="molecule type" value="Genomic_DNA"/>
</dbReference>
<reference evidence="3" key="1">
    <citation type="journal article" date="2019" name="Int. J. Syst. Evol. Microbiol.">
        <title>The Global Catalogue of Microorganisms (GCM) 10K type strain sequencing project: providing services to taxonomists for standard genome sequencing and annotation.</title>
        <authorList>
            <consortium name="The Broad Institute Genomics Platform"/>
            <consortium name="The Broad Institute Genome Sequencing Center for Infectious Disease"/>
            <person name="Wu L."/>
            <person name="Ma J."/>
        </authorList>
    </citation>
    <scope>NUCLEOTIDE SEQUENCE [LARGE SCALE GENOMIC DNA]</scope>
    <source>
        <strain evidence="3">JCM 18472</strain>
    </source>
</reference>
<dbReference type="CDD" id="cd00761">
    <property type="entry name" value="Glyco_tranf_GTA_type"/>
    <property type="match status" value="1"/>
</dbReference>
<evidence type="ECO:0000313" key="3">
    <source>
        <dbReference type="Proteomes" id="UP001500074"/>
    </source>
</evidence>
<sequence length="299" mass="34220">MENSPHLPISVVITVYNEACYLREALRSVLSQVVMPAEILVIDDGSDDDEARQVVEENQKTAVTLRYYKKENGGPSSARNSGISRSVQPYIAFLDADDKMLPGNLCYKYNLIKNLGSQYFGVYGSYIREDNKKIVAFKEIDGMPSTRYIGRDDGVPGGMGNYLFRRDPLIEVGGLDETLSHNEDFDLLIRLLKSGYACKGNAEPGFVRNYRPGSLTRSAKHYEIYRAVLMFLNKAEKNTYFDELELRRRHKANCLRLARRLFSERFPWAEVKPVLVEAFSHDRPRNPRELIAYLLARMI</sequence>
<proteinExistence type="predicted"/>
<dbReference type="RefSeq" id="WP_084173411.1">
    <property type="nucleotide sequence ID" value="NZ_BAABKI010000028.1"/>
</dbReference>
<accession>A0ABP9RJY8</accession>